<protein>
    <submittedName>
        <fullName evidence="1">Uncharacterized protein</fullName>
    </submittedName>
</protein>
<dbReference type="AlphaFoldDB" id="A0A653LGE9"/>
<evidence type="ECO:0000313" key="2">
    <source>
        <dbReference type="Proteomes" id="UP000433089"/>
    </source>
</evidence>
<dbReference type="Proteomes" id="UP000433089">
    <property type="component" value="Unassembled WGS sequence"/>
</dbReference>
<organism evidence="1 2">
    <name type="scientific">Bacillus altitudinis</name>
    <dbReference type="NCBI Taxonomy" id="293387"/>
    <lineage>
        <taxon>Bacteria</taxon>
        <taxon>Bacillati</taxon>
        <taxon>Bacillota</taxon>
        <taxon>Bacilli</taxon>
        <taxon>Bacillales</taxon>
        <taxon>Bacillaceae</taxon>
        <taxon>Bacillus</taxon>
    </lineage>
</organism>
<reference evidence="1 2" key="1">
    <citation type="submission" date="2019-10" db="EMBL/GenBank/DDBJ databases">
        <authorList>
            <person name="Karimi E."/>
        </authorList>
    </citation>
    <scope>NUCLEOTIDE SEQUENCE [LARGE SCALE GENOMIC DNA]</scope>
    <source>
        <strain evidence="1">Bacillus sp. 348</strain>
    </source>
</reference>
<dbReference type="EMBL" id="CABWLH010000003">
    <property type="protein sequence ID" value="VXA91051.1"/>
    <property type="molecule type" value="Genomic_DNA"/>
</dbReference>
<gene>
    <name evidence="1" type="ORF">BACI348_110014</name>
</gene>
<proteinExistence type="predicted"/>
<name>A0A653LGE9_BACAB</name>
<accession>A0A653LGE9</accession>
<evidence type="ECO:0000313" key="1">
    <source>
        <dbReference type="EMBL" id="VXA91051.1"/>
    </source>
</evidence>
<sequence length="57" mass="6619">MFNLRHGVYELRFDHISVSYVFRVNLRLKVNAMEVLDNKTTKALPLIRPYGSEAVPV</sequence>